<feature type="compositionally biased region" description="Basic and acidic residues" evidence="8">
    <location>
        <begin position="276"/>
        <end position="292"/>
    </location>
</feature>
<feature type="compositionally biased region" description="Pro residues" evidence="8">
    <location>
        <begin position="568"/>
        <end position="584"/>
    </location>
</feature>
<feature type="compositionally biased region" description="Basic and acidic residues" evidence="8">
    <location>
        <begin position="710"/>
        <end position="893"/>
    </location>
</feature>
<evidence type="ECO:0000256" key="1">
    <source>
        <dbReference type="ARBA" id="ARBA00004245"/>
    </source>
</evidence>
<feature type="region of interest" description="Disordered" evidence="8">
    <location>
        <begin position="67"/>
        <end position="103"/>
    </location>
</feature>
<keyword evidence="4 7" id="KW-0493">Microtubule</keyword>
<keyword evidence="6 7" id="KW-0206">Cytoskeleton</keyword>
<evidence type="ECO:0000256" key="6">
    <source>
        <dbReference type="ARBA" id="ARBA00023212"/>
    </source>
</evidence>
<organism evidence="9 10">
    <name type="scientific">Astyanax mexicanus</name>
    <name type="common">Blind cave fish</name>
    <name type="synonym">Astyanax fasciatus mexicanus</name>
    <dbReference type="NCBI Taxonomy" id="7994"/>
    <lineage>
        <taxon>Eukaryota</taxon>
        <taxon>Metazoa</taxon>
        <taxon>Chordata</taxon>
        <taxon>Craniata</taxon>
        <taxon>Vertebrata</taxon>
        <taxon>Euteleostomi</taxon>
        <taxon>Actinopterygii</taxon>
        <taxon>Neopterygii</taxon>
        <taxon>Teleostei</taxon>
        <taxon>Ostariophysi</taxon>
        <taxon>Characiformes</taxon>
        <taxon>Characoidei</taxon>
        <taxon>Acestrorhamphidae</taxon>
        <taxon>Acestrorhamphinae</taxon>
        <taxon>Astyanax</taxon>
    </lineage>
</organism>
<reference evidence="10" key="1">
    <citation type="submission" date="2013-03" db="EMBL/GenBank/DDBJ databases">
        <authorList>
            <person name="Jeffery W."/>
            <person name="Warren W."/>
            <person name="Wilson R.K."/>
        </authorList>
    </citation>
    <scope>NUCLEOTIDE SEQUENCE</scope>
    <source>
        <strain evidence="10">female</strain>
    </source>
</reference>
<sequence length="1373" mass="146972">MADLTLSDALTDSVPPAAEENMVERDFVATLEAEAFEDHVGETVGKTDYIPLLDNDGKDTDAVLEKGQQKAQGAQTPGTVGPPVAPGGQISVSHPEPQGEVWPRQADQQAFISDFLPGSMAGFPDQWGAQPHPSQMMDSGLMGPFSGFSQPSMGIGMKMDVGVAPLQPEKPPSIADTQKPPSLATEAPTMPKSPGDFSAGVSADHWPDDSGIPSDLPFTPSVSTVISRHASHLTESSQDAPHNQWAHRDSGLGEGDERENEGSDRKKEKKKKKRRPRDDVWEPMEGKSHLEMQGENVALPEGSHHPSPRKERERDVGWDREDIVRGGGRIKKGKSRKKIPEEWAIHAEPFVPASATSLLTGDVEACGQDLVCMTDDFPDGSVMPSLLTQDLLSLTATSPPVLLDLSPAALSAASASQAPVFSPTGQLSVSSGFHDLLMETDNVDLADPKDGFMPHAALGKAEPLMSSTNDGQEFVSVGGPFEEAVFQQEPSFISPTVGTHVLADTSLVDPLMSTPGSAPFGSSMEALISAPPFSPSGTAWSVDDSHLNNHNEPFDITGMEGIAYETPGPVPVPEPEPEPEPLPSPRVKAAKEPKSKQSRKSRSSSSKSPTSPDAKLPSPQNSGLNPAAPPFFPSFAEPQEHAVALPAKLEVKTEKNKPEVEKLELLQKSDVFDQKEKVEKLDKVEKTDKVDIVDKKDNMLDAFDKIDKVDKTGVSDKPDKAEQFDKNEKTDKPEKTEKVEKVEIPEKVEKIPEVKAVDLLPKMDKEEKVDKNEKVELKAETEKVEKDKIEKEKAEIEKGDQKLEEKLEKDKAEKNKPDQKQEKDKDQKEKVEQKTEKEKVEVSKEEAQKVTVEEKTNQSEKVDKHEKTEKAGKHEKKDTTAKVEKEDKTEKAKKQAAKPVASNGTPAKDLPSPDKKTKPVAGATKPSSAKPRPSTVSNPVAAPKRPTPTLTPTSTTTTSTTLSKKAPVPKVPTTTAGTKRPASAASRPSTTTSASNEVKPKATTERRPPVPKATAAPARSTAPKNGTSTTAASKPTSSLTSRTTASATTARRTVATKTDKPAEDKKPSTLKTTDSTRPKTTPRPATTTSSSTAARTRTTKSATSTSTTTTTAPEKKPPVPRVPRASSSTTTTSTTTRTAARPGTATAPDIKNIRSKIGSTDNIKYQPGGGKVTVSQSRTDALAQGSKETKETSQGKVQIVSKKVDYSHVTSRLGSKDNMKHVPGGGNVQILSKKVDLSKVTSKCGSKSNIKHKPGGGDVKIESHKVNFKDKAHPKVGSLDNVSHAPGGGNFKIESFKLNFRVKARSRTDHGADIITWPALGDSPAHPLSLRSSVSLNDSLATAGIPRSATTPSFTLASQGQGCTSDSLAGLQT</sequence>
<protein>
    <recommendedName>
        <fullName evidence="7">Microtubule-associated protein</fullName>
    </recommendedName>
</protein>
<dbReference type="InterPro" id="IPR027324">
    <property type="entry name" value="MAP2/MAP4/Tau"/>
</dbReference>
<feature type="compositionally biased region" description="Basic and acidic residues" evidence="8">
    <location>
        <begin position="1057"/>
        <end position="1067"/>
    </location>
</feature>
<keyword evidence="5" id="KW-0677">Repeat</keyword>
<dbReference type="Proteomes" id="UP000018467">
    <property type="component" value="Unassembled WGS sequence"/>
</dbReference>
<dbReference type="Bgee" id="ENSAMXG00000040694">
    <property type="expression patterns" value="Expressed in camera-type eye and 14 other cell types or tissues"/>
</dbReference>
<feature type="compositionally biased region" description="Polar residues" evidence="8">
    <location>
        <begin position="1348"/>
        <end position="1373"/>
    </location>
</feature>
<feature type="region of interest" description="Disordered" evidence="8">
    <location>
        <begin position="163"/>
        <end position="315"/>
    </location>
</feature>
<keyword evidence="10" id="KW-1185">Reference proteome</keyword>
<feature type="region of interest" description="Disordered" evidence="8">
    <location>
        <begin position="560"/>
        <end position="639"/>
    </location>
</feature>
<evidence type="ECO:0000256" key="7">
    <source>
        <dbReference type="RuleBase" id="RU000686"/>
    </source>
</evidence>
<dbReference type="GO" id="GO:0005874">
    <property type="term" value="C:microtubule"/>
    <property type="evidence" value="ECO:0007669"/>
    <property type="project" value="UniProtKB-KW"/>
</dbReference>
<keyword evidence="2 7" id="KW-0963">Cytoplasm</keyword>
<dbReference type="GeneTree" id="ENSGT00940000159742"/>
<evidence type="ECO:0000256" key="4">
    <source>
        <dbReference type="ARBA" id="ARBA00022701"/>
    </source>
</evidence>
<feature type="compositionally biased region" description="Low complexity" evidence="8">
    <location>
        <begin position="1078"/>
        <end position="1112"/>
    </location>
</feature>
<feature type="compositionally biased region" description="Low complexity" evidence="8">
    <location>
        <begin position="1122"/>
        <end position="1148"/>
    </location>
</feature>
<accession>A0A3B1JCN2</accession>
<reference evidence="9" key="4">
    <citation type="submission" date="2025-09" db="UniProtKB">
        <authorList>
            <consortium name="Ensembl"/>
        </authorList>
    </citation>
    <scope>IDENTIFICATION</scope>
</reference>
<comment type="subcellular location">
    <subcellularLocation>
        <location evidence="1 7">Cytoplasm</location>
        <location evidence="1 7">Cytoskeleton</location>
    </subcellularLocation>
</comment>
<feature type="compositionally biased region" description="Basic and acidic residues" evidence="8">
    <location>
        <begin position="302"/>
        <end position="315"/>
    </location>
</feature>
<evidence type="ECO:0000313" key="9">
    <source>
        <dbReference type="Ensembl" id="ENSAMXP00000040132.1"/>
    </source>
</evidence>
<evidence type="ECO:0000256" key="5">
    <source>
        <dbReference type="ARBA" id="ARBA00022737"/>
    </source>
</evidence>
<dbReference type="GO" id="GO:0000226">
    <property type="term" value="P:microtubule cytoskeleton organization"/>
    <property type="evidence" value="ECO:0007669"/>
    <property type="project" value="TreeGrafter"/>
</dbReference>
<feature type="region of interest" description="Disordered" evidence="8">
    <location>
        <begin position="1347"/>
        <end position="1373"/>
    </location>
</feature>
<evidence type="ECO:0000256" key="3">
    <source>
        <dbReference type="ARBA" id="ARBA00022553"/>
    </source>
</evidence>
<evidence type="ECO:0000256" key="8">
    <source>
        <dbReference type="SAM" id="MobiDB-lite"/>
    </source>
</evidence>
<evidence type="ECO:0000256" key="2">
    <source>
        <dbReference type="ARBA" id="ARBA00022490"/>
    </source>
</evidence>
<keyword evidence="3" id="KW-0597">Phosphoprotein</keyword>
<dbReference type="PROSITE" id="PS00229">
    <property type="entry name" value="TAU_MAP_1"/>
    <property type="match status" value="2"/>
</dbReference>
<feature type="compositionally biased region" description="Low complexity" evidence="8">
    <location>
        <begin position="980"/>
        <end position="995"/>
    </location>
</feature>
<reference evidence="9" key="3">
    <citation type="submission" date="2025-08" db="UniProtKB">
        <authorList>
            <consortium name="Ensembl"/>
        </authorList>
    </citation>
    <scope>IDENTIFICATION</scope>
</reference>
<reference evidence="10" key="2">
    <citation type="journal article" date="2014" name="Nat. Commun.">
        <title>The cavefish genome reveals candidate genes for eye loss.</title>
        <authorList>
            <person name="McGaugh S.E."/>
            <person name="Gross J.B."/>
            <person name="Aken B."/>
            <person name="Blin M."/>
            <person name="Borowsky R."/>
            <person name="Chalopin D."/>
            <person name="Hinaux H."/>
            <person name="Jeffery W.R."/>
            <person name="Keene A."/>
            <person name="Ma L."/>
            <person name="Minx P."/>
            <person name="Murphy D."/>
            <person name="O'Quin K.E."/>
            <person name="Retaux S."/>
            <person name="Rohner N."/>
            <person name="Searle S.M."/>
            <person name="Stahl B.A."/>
            <person name="Tabin C."/>
            <person name="Volff J.N."/>
            <person name="Yoshizawa M."/>
            <person name="Warren W.C."/>
        </authorList>
    </citation>
    <scope>NUCLEOTIDE SEQUENCE [LARGE SCALE GENOMIC DNA]</scope>
    <source>
        <strain evidence="10">female</strain>
    </source>
</reference>
<dbReference type="GO" id="GO:0008017">
    <property type="term" value="F:microtubule binding"/>
    <property type="evidence" value="ECO:0007669"/>
    <property type="project" value="InterPro"/>
</dbReference>
<dbReference type="PANTHER" id="PTHR11501">
    <property type="entry name" value="MICROTUBULE-ASSOCIATED PROTEIN"/>
    <property type="match status" value="1"/>
</dbReference>
<dbReference type="PANTHER" id="PTHR11501:SF16">
    <property type="entry name" value="MICROTUBULE-ASSOCIATED PROTEIN 4"/>
    <property type="match status" value="1"/>
</dbReference>
<evidence type="ECO:0000313" key="10">
    <source>
        <dbReference type="Proteomes" id="UP000018467"/>
    </source>
</evidence>
<feature type="compositionally biased region" description="Low complexity" evidence="8">
    <location>
        <begin position="947"/>
        <end position="963"/>
    </location>
</feature>
<dbReference type="Pfam" id="PF00418">
    <property type="entry name" value="Tubulin-binding"/>
    <property type="match status" value="4"/>
</dbReference>
<feature type="compositionally biased region" description="Basic and acidic residues" evidence="8">
    <location>
        <begin position="998"/>
        <end position="1008"/>
    </location>
</feature>
<dbReference type="GO" id="GO:0043005">
    <property type="term" value="C:neuron projection"/>
    <property type="evidence" value="ECO:0007669"/>
    <property type="project" value="TreeGrafter"/>
</dbReference>
<feature type="compositionally biased region" description="Low complexity" evidence="8">
    <location>
        <begin position="76"/>
        <end position="88"/>
    </location>
</feature>
<feature type="compositionally biased region" description="Low complexity" evidence="8">
    <location>
        <begin position="1027"/>
        <end position="1056"/>
    </location>
</feature>
<dbReference type="GO" id="GO:0031175">
    <property type="term" value="P:neuron projection development"/>
    <property type="evidence" value="ECO:0007669"/>
    <property type="project" value="TreeGrafter"/>
</dbReference>
<proteinExistence type="predicted"/>
<dbReference type="Ensembl" id="ENSAMXT00000047795.1">
    <property type="protein sequence ID" value="ENSAMXP00000040132.1"/>
    <property type="gene ID" value="ENSAMXG00000040694.1"/>
</dbReference>
<dbReference type="InterPro" id="IPR001084">
    <property type="entry name" value="MAP_tubulin-bd_rpt"/>
</dbReference>
<dbReference type="PROSITE" id="PS51491">
    <property type="entry name" value="TAU_MAP_2"/>
    <property type="match status" value="4"/>
</dbReference>
<feature type="region of interest" description="Disordered" evidence="8">
    <location>
        <begin position="710"/>
        <end position="1174"/>
    </location>
</feature>
<name>A0A3B1JCN2_ASTMX</name>